<feature type="region of interest" description="Disordered" evidence="4">
    <location>
        <begin position="875"/>
        <end position="907"/>
    </location>
</feature>
<dbReference type="GO" id="GO:0005829">
    <property type="term" value="C:cytosol"/>
    <property type="evidence" value="ECO:0007669"/>
    <property type="project" value="TreeGrafter"/>
</dbReference>
<evidence type="ECO:0000313" key="6">
    <source>
        <dbReference type="EMBL" id="KAG2193727.1"/>
    </source>
</evidence>
<feature type="region of interest" description="Disordered" evidence="4">
    <location>
        <begin position="973"/>
        <end position="1018"/>
    </location>
</feature>
<dbReference type="GO" id="GO:0000423">
    <property type="term" value="P:mitophagy"/>
    <property type="evidence" value="ECO:0007669"/>
    <property type="project" value="TreeGrafter"/>
</dbReference>
<feature type="compositionally biased region" description="Low complexity" evidence="4">
    <location>
        <begin position="482"/>
        <end position="496"/>
    </location>
</feature>
<feature type="region of interest" description="Disordered" evidence="4">
    <location>
        <begin position="922"/>
        <end position="942"/>
    </location>
</feature>
<keyword evidence="7" id="KW-1185">Reference proteome</keyword>
<feature type="compositionally biased region" description="Polar residues" evidence="4">
    <location>
        <begin position="363"/>
        <end position="394"/>
    </location>
</feature>
<dbReference type="GO" id="GO:1990316">
    <property type="term" value="C:Atg1/ULK1 kinase complex"/>
    <property type="evidence" value="ECO:0007669"/>
    <property type="project" value="InterPro"/>
</dbReference>
<dbReference type="GO" id="GO:0034727">
    <property type="term" value="P:piecemeal microautophagy of the nucleus"/>
    <property type="evidence" value="ECO:0007669"/>
    <property type="project" value="TreeGrafter"/>
</dbReference>
<accession>A0A8H7QJB7</accession>
<dbReference type="AlphaFoldDB" id="A0A8H7QJB7"/>
<evidence type="ECO:0000259" key="5">
    <source>
        <dbReference type="Pfam" id="PF10033"/>
    </source>
</evidence>
<comment type="caution">
    <text evidence="6">The sequence shown here is derived from an EMBL/GenBank/DDBJ whole genome shotgun (WGS) entry which is preliminary data.</text>
</comment>
<dbReference type="Gene3D" id="3.30.900.10">
    <property type="entry name" value="HORMA domain"/>
    <property type="match status" value="1"/>
</dbReference>
<dbReference type="InterPro" id="IPR040182">
    <property type="entry name" value="ATG13"/>
</dbReference>
<feature type="compositionally biased region" description="Low complexity" evidence="4">
    <location>
        <begin position="298"/>
        <end position="314"/>
    </location>
</feature>
<feature type="compositionally biased region" description="Low complexity" evidence="4">
    <location>
        <begin position="13"/>
        <end position="22"/>
    </location>
</feature>
<feature type="compositionally biased region" description="Basic and acidic residues" evidence="4">
    <location>
        <begin position="349"/>
        <end position="360"/>
    </location>
</feature>
<dbReference type="OrthoDB" id="70161at2759"/>
<feature type="compositionally biased region" description="Polar residues" evidence="4">
    <location>
        <begin position="817"/>
        <end position="830"/>
    </location>
</feature>
<reference evidence="6" key="1">
    <citation type="submission" date="2020-12" db="EMBL/GenBank/DDBJ databases">
        <title>Metabolic potential, ecology and presence of endohyphal bacteria is reflected in genomic diversity of Mucoromycotina.</title>
        <authorList>
            <person name="Muszewska A."/>
            <person name="Okrasinska A."/>
            <person name="Steczkiewicz K."/>
            <person name="Drgas O."/>
            <person name="Orlowska M."/>
            <person name="Perlinska-Lenart U."/>
            <person name="Aleksandrzak-Piekarczyk T."/>
            <person name="Szatraj K."/>
            <person name="Zielenkiewicz U."/>
            <person name="Pilsyk S."/>
            <person name="Malc E."/>
            <person name="Mieczkowski P."/>
            <person name="Kruszewska J.S."/>
            <person name="Biernat P."/>
            <person name="Pawlowska J."/>
        </authorList>
    </citation>
    <scope>NUCLEOTIDE SEQUENCE</scope>
    <source>
        <strain evidence="6">CBS 226.32</strain>
    </source>
</reference>
<feature type="compositionally biased region" description="Polar residues" evidence="4">
    <location>
        <begin position="734"/>
        <end position="766"/>
    </location>
</feature>
<organism evidence="6 7">
    <name type="scientific">Mucor plumbeus</name>
    <dbReference type="NCBI Taxonomy" id="97098"/>
    <lineage>
        <taxon>Eukaryota</taxon>
        <taxon>Fungi</taxon>
        <taxon>Fungi incertae sedis</taxon>
        <taxon>Mucoromycota</taxon>
        <taxon>Mucoromycotina</taxon>
        <taxon>Mucoromycetes</taxon>
        <taxon>Mucorales</taxon>
        <taxon>Mucorineae</taxon>
        <taxon>Mucoraceae</taxon>
        <taxon>Mucor</taxon>
    </lineage>
</organism>
<dbReference type="GO" id="GO:0000407">
    <property type="term" value="C:phagophore assembly site"/>
    <property type="evidence" value="ECO:0007669"/>
    <property type="project" value="TreeGrafter"/>
</dbReference>
<feature type="region of interest" description="Disordered" evidence="4">
    <location>
        <begin position="345"/>
        <end position="409"/>
    </location>
</feature>
<dbReference type="Proteomes" id="UP000650833">
    <property type="component" value="Unassembled WGS sequence"/>
</dbReference>
<evidence type="ECO:0000313" key="7">
    <source>
        <dbReference type="Proteomes" id="UP000650833"/>
    </source>
</evidence>
<evidence type="ECO:0000256" key="3">
    <source>
        <dbReference type="RuleBase" id="RU361214"/>
    </source>
</evidence>
<feature type="region of interest" description="Disordered" evidence="4">
    <location>
        <begin position="421"/>
        <end position="497"/>
    </location>
</feature>
<feature type="compositionally biased region" description="Acidic residues" evidence="4">
    <location>
        <begin position="705"/>
        <end position="715"/>
    </location>
</feature>
<feature type="region of interest" description="Disordered" evidence="4">
    <location>
        <begin position="702"/>
        <end position="841"/>
    </location>
</feature>
<feature type="compositionally biased region" description="Low complexity" evidence="4">
    <location>
        <begin position="805"/>
        <end position="816"/>
    </location>
</feature>
<feature type="compositionally biased region" description="Low complexity" evidence="4">
    <location>
        <begin position="922"/>
        <end position="937"/>
    </location>
</feature>
<gene>
    <name evidence="6" type="ORF">INT46_010582</name>
</gene>
<dbReference type="GO" id="GO:0034497">
    <property type="term" value="P:protein localization to phagophore assembly site"/>
    <property type="evidence" value="ECO:0007669"/>
    <property type="project" value="TreeGrafter"/>
</dbReference>
<proteinExistence type="inferred from homology"/>
<feature type="compositionally biased region" description="Basic residues" evidence="4">
    <location>
        <begin position="720"/>
        <end position="730"/>
    </location>
</feature>
<feature type="region of interest" description="Disordered" evidence="4">
    <location>
        <begin position="1"/>
        <end position="23"/>
    </location>
</feature>
<dbReference type="EMBL" id="JAEPRC010000632">
    <property type="protein sequence ID" value="KAG2193727.1"/>
    <property type="molecule type" value="Genomic_DNA"/>
</dbReference>
<keyword evidence="2 3" id="KW-0072">Autophagy</keyword>
<feature type="compositionally biased region" description="Polar residues" evidence="4">
    <location>
        <begin position="467"/>
        <end position="481"/>
    </location>
</feature>
<dbReference type="Pfam" id="PF10033">
    <property type="entry name" value="ATG13"/>
    <property type="match status" value="1"/>
</dbReference>
<protein>
    <recommendedName>
        <fullName evidence="3">Autophagy-related protein 13</fullName>
    </recommendedName>
</protein>
<dbReference type="PANTHER" id="PTHR13430">
    <property type="match status" value="1"/>
</dbReference>
<feature type="domain" description="Autophagy-related protein 13 N-terminal" evidence="5">
    <location>
        <begin position="31"/>
        <end position="269"/>
    </location>
</feature>
<feature type="region of interest" description="Disordered" evidence="4">
    <location>
        <begin position="294"/>
        <end position="317"/>
    </location>
</feature>
<feature type="compositionally biased region" description="Polar residues" evidence="4">
    <location>
        <begin position="440"/>
        <end position="450"/>
    </location>
</feature>
<evidence type="ECO:0000256" key="1">
    <source>
        <dbReference type="ARBA" id="ARBA00005246"/>
    </source>
</evidence>
<evidence type="ECO:0000256" key="2">
    <source>
        <dbReference type="ARBA" id="ARBA00023006"/>
    </source>
</evidence>
<comment type="similarity">
    <text evidence="1 3">Belongs to the ATG13 family. Fungi subfamily.</text>
</comment>
<name>A0A8H7QJB7_9FUNG</name>
<feature type="compositionally biased region" description="Low complexity" evidence="4">
    <location>
        <begin position="888"/>
        <end position="897"/>
    </location>
</feature>
<dbReference type="PANTHER" id="PTHR13430:SF4">
    <property type="entry name" value="AUTOPHAGY-RELATED PROTEIN 13"/>
    <property type="match status" value="1"/>
</dbReference>
<feature type="region of interest" description="Disordered" evidence="4">
    <location>
        <begin position="612"/>
        <end position="680"/>
    </location>
</feature>
<sequence length="1018" mass="111911">MTSNQQQPPATPSGPSTSSTSTRNSKLDQIIQNFYTKTAQIVIQARCTPSNDARYSKTANIKGSTSTKKMNKWFNIATEDVELLREDLKYWRTMAVQSTEEQEPPPMILDIYLDTSRLSHNQSLMIADDNLRWGCVELKTADAHRIDRILIESWELTLKHPFPEYAVDLPNLYKRSIVFFRSLHSLSRLLPSFGLYRKLHKLSDSTNSLSIGYRLSSTNLHGKLNEVSLDTPIIESDARKPTKLYEFNDIVTPIGTFKLSVNYRRNCDFRIEDSERDLSAQFIDMDEQFFTPTMAKYQQQQQQQQQQKQKQQQQNADEYFRSPAIATARPASIFTKSTTRATLETNLENTKKQSNVDDGFRPSSLTTLSKHPADSSTSRPFSYNTQNTTESPTISAGGDGSTPSNRRASAPFVVSPFKSPFLSSSPQAESIFSGDGSGGSTRHYSSTVSSDKSRPVDSGSFGKKVEFSSSFDKYKSSPTNRTTTAADSPSSASMMRRWSRASDHSSINIKTEHDADDDDDLEDFVRLVGSNHELGLFQQQRSTSAQMLSSASDSTSSTGGGGAGSSIMLSASLSKKAALSHFQSLRETHNSLSDSLTSSMLIGNAGASTVGISGGGGGGGGGNASTSSQQHDPVTGISPVSSISSTGRSYQPIIPSPLHAEQRSTSPVHIPRSFPQLRSMTNPQNALRLARLNLAEESHRHIANEDEDEEDDENGDYNYSHRHSRRRRQRQRDTSAYSSYGSGNNDMSAFSTYPQDHHNQNLNFLRNTAATTGHTGGRAPGTPISYNRPILQDGGGGKETRNGLQQQQEQQQQRRQSLMNSDRYQLQKSQHNMDSSSDNSLMMMQDNANASSRPRANNSSLMDDDDSLVFKMSELECEGPPPPPSPAIPTASSPAKPTVSSPSPNKQHDIFRYNNSSSNITNAFGSSSNGSSVTATSPTNATNNRVNEHFLELTPTPLSPPLLHRLQNISMSTVTEEEERITNSGGLSVSGSSDKSDPNATTTTSNTVKPSHLQFDRW</sequence>
<feature type="compositionally biased region" description="Gly residues" evidence="4">
    <location>
        <begin position="612"/>
        <end position="623"/>
    </location>
</feature>
<dbReference type="InterPro" id="IPR018731">
    <property type="entry name" value="Atg13_N"/>
</dbReference>
<feature type="compositionally biased region" description="Polar residues" evidence="4">
    <location>
        <begin position="982"/>
        <end position="1009"/>
    </location>
</feature>
<evidence type="ECO:0000256" key="4">
    <source>
        <dbReference type="SAM" id="MobiDB-lite"/>
    </source>
</evidence>
<dbReference type="InterPro" id="IPR036570">
    <property type="entry name" value="HORMA_dom_sf"/>
</dbReference>
<feature type="compositionally biased region" description="Polar residues" evidence="4">
    <location>
        <begin position="624"/>
        <end position="649"/>
    </location>
</feature>
<feature type="compositionally biased region" description="Low complexity" evidence="4">
    <location>
        <begin position="832"/>
        <end position="841"/>
    </location>
</feature>